<comment type="similarity">
    <text evidence="5">Belongs to the group II decarboxylase family.</text>
</comment>
<dbReference type="Pfam" id="PF00282">
    <property type="entry name" value="Pyridoxal_deC"/>
    <property type="match status" value="1"/>
</dbReference>
<dbReference type="InterPro" id="IPR015421">
    <property type="entry name" value="PyrdxlP-dep_Trfase_major"/>
</dbReference>
<protein>
    <submittedName>
        <fullName evidence="6">Tyrosine decarboxylase</fullName>
    </submittedName>
</protein>
<keyword evidence="7" id="KW-1185">Reference proteome</keyword>
<name>S9UF83_9TRYP</name>
<dbReference type="Proteomes" id="UP000015354">
    <property type="component" value="Unassembled WGS sequence"/>
</dbReference>
<evidence type="ECO:0000256" key="4">
    <source>
        <dbReference type="ARBA" id="ARBA00023239"/>
    </source>
</evidence>
<dbReference type="AlphaFoldDB" id="S9UF83"/>
<evidence type="ECO:0000256" key="1">
    <source>
        <dbReference type="ARBA" id="ARBA00001933"/>
    </source>
</evidence>
<dbReference type="InterPro" id="IPR015424">
    <property type="entry name" value="PyrdxlP-dep_Trfase"/>
</dbReference>
<dbReference type="InterPro" id="IPR010977">
    <property type="entry name" value="Aromatic_deC"/>
</dbReference>
<reference evidence="6 7" key="1">
    <citation type="journal article" date="2013" name="PLoS ONE">
        <title>Predicting the Proteins of Angomonas deanei, Strigomonas culicis and Their Respective Endosymbionts Reveals New Aspects of the Trypanosomatidae Family.</title>
        <authorList>
            <person name="Motta M.C."/>
            <person name="Martins A.C."/>
            <person name="de Souza S.S."/>
            <person name="Catta-Preta C.M."/>
            <person name="Silva R."/>
            <person name="Klein C.C."/>
            <person name="de Almeida L.G."/>
            <person name="de Lima Cunha O."/>
            <person name="Ciapina L.P."/>
            <person name="Brocchi M."/>
            <person name="Colabardini A.C."/>
            <person name="de Araujo Lima B."/>
            <person name="Machado C.R."/>
            <person name="de Almeida Soares C.M."/>
            <person name="Probst C.M."/>
            <person name="de Menezes C.B."/>
            <person name="Thompson C.E."/>
            <person name="Bartholomeu D.C."/>
            <person name="Gradia D.F."/>
            <person name="Pavoni D.P."/>
            <person name="Grisard E.C."/>
            <person name="Fantinatti-Garboggini F."/>
            <person name="Marchini F.K."/>
            <person name="Rodrigues-Luiz G.F."/>
            <person name="Wagner G."/>
            <person name="Goldman G.H."/>
            <person name="Fietto J.L."/>
            <person name="Elias M.C."/>
            <person name="Goldman M.H."/>
            <person name="Sagot M.F."/>
            <person name="Pereira M."/>
            <person name="Stoco P.H."/>
            <person name="de Mendonca-Neto R.P."/>
            <person name="Teixeira S.M."/>
            <person name="Maciel T.E."/>
            <person name="de Oliveira Mendes T.A."/>
            <person name="Urmenyi T.P."/>
            <person name="de Souza W."/>
            <person name="Schenkman S."/>
            <person name="de Vasconcelos A.T."/>
        </authorList>
    </citation>
    <scope>NUCLEOTIDE SEQUENCE [LARGE SCALE GENOMIC DNA]</scope>
</reference>
<dbReference type="GO" id="GO:0030170">
    <property type="term" value="F:pyridoxal phosphate binding"/>
    <property type="evidence" value="ECO:0007669"/>
    <property type="project" value="InterPro"/>
</dbReference>
<comment type="cofactor">
    <cofactor evidence="1 5">
        <name>pyridoxal 5'-phosphate</name>
        <dbReference type="ChEBI" id="CHEBI:597326"/>
    </cofactor>
</comment>
<keyword evidence="4 5" id="KW-0456">Lyase</keyword>
<evidence type="ECO:0000313" key="6">
    <source>
        <dbReference type="EMBL" id="EPY27394.1"/>
    </source>
</evidence>
<comment type="caution">
    <text evidence="6">The sequence shown here is derived from an EMBL/GenBank/DDBJ whole genome shotgun (WGS) entry which is preliminary data.</text>
</comment>
<dbReference type="GO" id="GO:0005737">
    <property type="term" value="C:cytoplasm"/>
    <property type="evidence" value="ECO:0007669"/>
    <property type="project" value="TreeGrafter"/>
</dbReference>
<dbReference type="SUPFAM" id="SSF53383">
    <property type="entry name" value="PLP-dependent transferases"/>
    <property type="match status" value="1"/>
</dbReference>
<dbReference type="GO" id="GO:0016831">
    <property type="term" value="F:carboxy-lyase activity"/>
    <property type="evidence" value="ECO:0007669"/>
    <property type="project" value="UniProtKB-KW"/>
</dbReference>
<dbReference type="OrthoDB" id="639767at2759"/>
<dbReference type="PANTHER" id="PTHR11999">
    <property type="entry name" value="GROUP II PYRIDOXAL-5-PHOSPHATE DECARBOXYLASE"/>
    <property type="match status" value="1"/>
</dbReference>
<sequence length="563" mass="61109">MGKYTSFLQRLSVLHRGLAADSSAPTAGHALSAMVAAVVRTCVARRDALRHLTSPTALSMLLPALVPCTQESHSLSFGASTDALEQQVVNRVASLLDVPPRFWWPVDTAGADGKRRYPPATGVADSLWPVASTTSSGDVVRMPDDGPTADALARAHSDGVFDFVKPQGDALAVHDACPRWGGGVLHSSAAESYTVLLHTARQQGLCRARGSASRRFVGKEDEERHQRRLVLYCSDQVDPLLLQLARVVGFTHIRVLQTVETKTARNFCLSLTELHEKVAEDLGHGRYPALVVATAGARCCGALDPLPSLAAFCRRTGVWLHVDASHGGLALSGVDDAWKSALHHADSLHLSLFHSFVPFALAPTASRASLLLLAHTAKVDWALQQLEEARATHTVNRWREPHRGQCDRLSLLPPAERDGHALLQQALRLDGIDGEARRRSLRAHVDAVRAVQRAIQADGRFDAPLDGATFGVVVFRWTMLADELTERLALHWQHTLVQSTGAEEMTAEDVDVHVGLVVLQKRLWVSVSLSQLPEEASMRKRAVERVLASLRVAADGVHVSALS</sequence>
<evidence type="ECO:0000256" key="3">
    <source>
        <dbReference type="ARBA" id="ARBA00022898"/>
    </source>
</evidence>
<dbReference type="InterPro" id="IPR002129">
    <property type="entry name" value="PyrdxlP-dep_de-COase"/>
</dbReference>
<evidence type="ECO:0000313" key="7">
    <source>
        <dbReference type="Proteomes" id="UP000015354"/>
    </source>
</evidence>
<gene>
    <name evidence="6" type="ORF">STCU_05773</name>
</gene>
<evidence type="ECO:0000256" key="2">
    <source>
        <dbReference type="ARBA" id="ARBA00022793"/>
    </source>
</evidence>
<organism evidence="6 7">
    <name type="scientific">Strigomonas culicis</name>
    <dbReference type="NCBI Taxonomy" id="28005"/>
    <lineage>
        <taxon>Eukaryota</taxon>
        <taxon>Discoba</taxon>
        <taxon>Euglenozoa</taxon>
        <taxon>Kinetoplastea</taxon>
        <taxon>Metakinetoplastina</taxon>
        <taxon>Trypanosomatida</taxon>
        <taxon>Trypanosomatidae</taxon>
        <taxon>Strigomonadinae</taxon>
        <taxon>Strigomonas</taxon>
    </lineage>
</organism>
<dbReference type="Gene3D" id="3.40.640.10">
    <property type="entry name" value="Type I PLP-dependent aspartate aminotransferase-like (Major domain)"/>
    <property type="match status" value="1"/>
</dbReference>
<evidence type="ECO:0000256" key="5">
    <source>
        <dbReference type="RuleBase" id="RU000382"/>
    </source>
</evidence>
<dbReference type="GO" id="GO:0019752">
    <property type="term" value="P:carboxylic acid metabolic process"/>
    <property type="evidence" value="ECO:0007669"/>
    <property type="project" value="InterPro"/>
</dbReference>
<dbReference type="EMBL" id="ATMH01005773">
    <property type="protein sequence ID" value="EPY27394.1"/>
    <property type="molecule type" value="Genomic_DNA"/>
</dbReference>
<accession>S9UF83</accession>
<keyword evidence="2" id="KW-0210">Decarboxylase</keyword>
<dbReference type="PANTHER" id="PTHR11999:SF70">
    <property type="entry name" value="MIP05841P"/>
    <property type="match status" value="1"/>
</dbReference>
<proteinExistence type="inferred from homology"/>
<keyword evidence="3 5" id="KW-0663">Pyridoxal phosphate</keyword>